<protein>
    <submittedName>
        <fullName evidence="1">Uncharacterized protein</fullName>
    </submittedName>
</protein>
<reference evidence="1 2" key="1">
    <citation type="submission" date="2016-03" db="EMBL/GenBank/DDBJ databases">
        <title>Whole genome sequencing of Grifola frondosa 9006-11.</title>
        <authorList>
            <person name="Min B."/>
            <person name="Park H."/>
            <person name="Kim J.-G."/>
            <person name="Cho H."/>
            <person name="Oh Y.-L."/>
            <person name="Kong W.-S."/>
            <person name="Choi I.-G."/>
        </authorList>
    </citation>
    <scope>NUCLEOTIDE SEQUENCE [LARGE SCALE GENOMIC DNA]</scope>
    <source>
        <strain evidence="1 2">9006-11</strain>
    </source>
</reference>
<evidence type="ECO:0000313" key="2">
    <source>
        <dbReference type="Proteomes" id="UP000092993"/>
    </source>
</evidence>
<evidence type="ECO:0000313" key="1">
    <source>
        <dbReference type="EMBL" id="OBZ67300.1"/>
    </source>
</evidence>
<dbReference type="EMBL" id="LUGG01000024">
    <property type="protein sequence ID" value="OBZ67300.1"/>
    <property type="molecule type" value="Genomic_DNA"/>
</dbReference>
<proteinExistence type="predicted"/>
<name>A0A1C7LRK8_GRIFR</name>
<dbReference type="Proteomes" id="UP000092993">
    <property type="component" value="Unassembled WGS sequence"/>
</dbReference>
<sequence length="74" mass="8024">MEVERLEAELFEVRNSQTAAEDKLAQATTRNVALTSDLGSAHDVTELEHAKATIEKLSGQLAAANGALNDVFRR</sequence>
<organism evidence="1 2">
    <name type="scientific">Grifola frondosa</name>
    <name type="common">Maitake</name>
    <name type="synonym">Polyporus frondosus</name>
    <dbReference type="NCBI Taxonomy" id="5627"/>
    <lineage>
        <taxon>Eukaryota</taxon>
        <taxon>Fungi</taxon>
        <taxon>Dikarya</taxon>
        <taxon>Basidiomycota</taxon>
        <taxon>Agaricomycotina</taxon>
        <taxon>Agaricomycetes</taxon>
        <taxon>Polyporales</taxon>
        <taxon>Grifolaceae</taxon>
        <taxon>Grifola</taxon>
    </lineage>
</organism>
<accession>A0A1C7LRK8</accession>
<gene>
    <name evidence="1" type="ORF">A0H81_12522</name>
</gene>
<dbReference type="AlphaFoldDB" id="A0A1C7LRK8"/>
<comment type="caution">
    <text evidence="1">The sequence shown here is derived from an EMBL/GenBank/DDBJ whole genome shotgun (WGS) entry which is preliminary data.</text>
</comment>
<keyword evidence="2" id="KW-1185">Reference proteome</keyword>